<evidence type="ECO:0000313" key="1">
    <source>
        <dbReference type="EnsemblPlants" id="AUR62009312-RA:cds"/>
    </source>
</evidence>
<dbReference type="PANTHER" id="PTHR33156:SF43">
    <property type="entry name" value="OS02G0273900 PROTEIN"/>
    <property type="match status" value="1"/>
</dbReference>
<dbReference type="InterPro" id="IPR043459">
    <property type="entry name" value="NFD6/NOXY2-like"/>
</dbReference>
<dbReference type="AlphaFoldDB" id="A0A803LBS3"/>
<reference evidence="1" key="2">
    <citation type="submission" date="2021-03" db="UniProtKB">
        <authorList>
            <consortium name="EnsemblPlants"/>
        </authorList>
    </citation>
    <scope>IDENTIFICATION</scope>
</reference>
<protein>
    <submittedName>
        <fullName evidence="1">Uncharacterized protein</fullName>
    </submittedName>
</protein>
<accession>A0A803LBS3</accession>
<dbReference type="Gramene" id="AUR62009312-RA">
    <property type="protein sequence ID" value="AUR62009312-RA:cds"/>
    <property type="gene ID" value="AUR62009312"/>
</dbReference>
<name>A0A803LBS3_CHEQI</name>
<dbReference type="PANTHER" id="PTHR33156">
    <property type="entry name" value="OS02G0230000 PROTEIN"/>
    <property type="match status" value="1"/>
</dbReference>
<organism evidence="1 2">
    <name type="scientific">Chenopodium quinoa</name>
    <name type="common">Quinoa</name>
    <dbReference type="NCBI Taxonomy" id="63459"/>
    <lineage>
        <taxon>Eukaryota</taxon>
        <taxon>Viridiplantae</taxon>
        <taxon>Streptophyta</taxon>
        <taxon>Embryophyta</taxon>
        <taxon>Tracheophyta</taxon>
        <taxon>Spermatophyta</taxon>
        <taxon>Magnoliopsida</taxon>
        <taxon>eudicotyledons</taxon>
        <taxon>Gunneridae</taxon>
        <taxon>Pentapetalae</taxon>
        <taxon>Caryophyllales</taxon>
        <taxon>Chenopodiaceae</taxon>
        <taxon>Chenopodioideae</taxon>
        <taxon>Atripliceae</taxon>
        <taxon>Chenopodium</taxon>
    </lineage>
</organism>
<evidence type="ECO:0000313" key="2">
    <source>
        <dbReference type="Proteomes" id="UP000596660"/>
    </source>
</evidence>
<sequence length="165" mass="17707">MSSTAVLSRLSTIRGRCKSIPTIANLFKSTTPSPVSSSTKRIPRISRLPVEASCLLTMLPLHSAIASARLQSVLSVDSQNWCLVPQALSLNQHHPMATHLPCQSLFCRGRVFTGWGLWDVGGFLGGEFQDEGGFLGGEFQDEGGFLGGEFQDGGGFLGHSRPFGK</sequence>
<reference evidence="1" key="1">
    <citation type="journal article" date="2017" name="Nature">
        <title>The genome of Chenopodium quinoa.</title>
        <authorList>
            <person name="Jarvis D.E."/>
            <person name="Ho Y.S."/>
            <person name="Lightfoot D.J."/>
            <person name="Schmoeckel S.M."/>
            <person name="Li B."/>
            <person name="Borm T.J.A."/>
            <person name="Ohyanagi H."/>
            <person name="Mineta K."/>
            <person name="Michell C.T."/>
            <person name="Saber N."/>
            <person name="Kharbatia N.M."/>
            <person name="Rupper R.R."/>
            <person name="Sharp A.R."/>
            <person name="Dally N."/>
            <person name="Boughton B.A."/>
            <person name="Woo Y.H."/>
            <person name="Gao G."/>
            <person name="Schijlen E.G.W.M."/>
            <person name="Guo X."/>
            <person name="Momin A.A."/>
            <person name="Negrao S."/>
            <person name="Al-Babili S."/>
            <person name="Gehring C."/>
            <person name="Roessner U."/>
            <person name="Jung C."/>
            <person name="Murphy K."/>
            <person name="Arold S.T."/>
            <person name="Gojobori T."/>
            <person name="van der Linden C.G."/>
            <person name="van Loo E.N."/>
            <person name="Jellen E.N."/>
            <person name="Maughan P.J."/>
            <person name="Tester M."/>
        </authorList>
    </citation>
    <scope>NUCLEOTIDE SEQUENCE [LARGE SCALE GENOMIC DNA]</scope>
    <source>
        <strain evidence="1">cv. PI 614886</strain>
    </source>
</reference>
<keyword evidence="2" id="KW-1185">Reference proteome</keyword>
<proteinExistence type="predicted"/>
<dbReference type="Proteomes" id="UP000596660">
    <property type="component" value="Unplaced"/>
</dbReference>
<dbReference type="EnsemblPlants" id="AUR62009312-RA">
    <property type="protein sequence ID" value="AUR62009312-RA:cds"/>
    <property type="gene ID" value="AUR62009312"/>
</dbReference>